<dbReference type="InterPro" id="IPR049704">
    <property type="entry name" value="Aminotrans_3_PPA_site"/>
</dbReference>
<dbReference type="InterPro" id="IPR015424">
    <property type="entry name" value="PyrdxlP-dep_Trfase"/>
</dbReference>
<organism evidence="3">
    <name type="scientific">marine metagenome</name>
    <dbReference type="NCBI Taxonomy" id="408172"/>
    <lineage>
        <taxon>unclassified sequences</taxon>
        <taxon>metagenomes</taxon>
        <taxon>ecological metagenomes</taxon>
    </lineage>
</organism>
<gene>
    <name evidence="3" type="ORF">METZ01_LOCUS227659</name>
</gene>
<dbReference type="InterPro" id="IPR050103">
    <property type="entry name" value="Class-III_PLP-dep_AT"/>
</dbReference>
<dbReference type="AlphaFoldDB" id="A0A382GJ67"/>
<dbReference type="FunFam" id="3.40.640.10:FF:000004">
    <property type="entry name" value="Acetylornithine aminotransferase"/>
    <property type="match status" value="1"/>
</dbReference>
<dbReference type="InterPro" id="IPR015422">
    <property type="entry name" value="PyrdxlP-dep_Trfase_small"/>
</dbReference>
<dbReference type="InterPro" id="IPR015421">
    <property type="entry name" value="PyrdxlP-dep_Trfase_major"/>
</dbReference>
<dbReference type="InterPro" id="IPR005814">
    <property type="entry name" value="Aminotrans_3"/>
</dbReference>
<evidence type="ECO:0000313" key="3">
    <source>
        <dbReference type="EMBL" id="SVB74805.1"/>
    </source>
</evidence>
<feature type="non-terminal residue" evidence="3">
    <location>
        <position position="320"/>
    </location>
</feature>
<dbReference type="PROSITE" id="PS00600">
    <property type="entry name" value="AA_TRANSFER_CLASS_3"/>
    <property type="match status" value="1"/>
</dbReference>
<comment type="cofactor">
    <cofactor evidence="1">
        <name>pyridoxal 5'-phosphate</name>
        <dbReference type="ChEBI" id="CHEBI:597326"/>
    </cofactor>
</comment>
<dbReference type="PANTHER" id="PTHR11986">
    <property type="entry name" value="AMINOTRANSFERASE CLASS III"/>
    <property type="match status" value="1"/>
</dbReference>
<dbReference type="Gene3D" id="3.40.640.10">
    <property type="entry name" value="Type I PLP-dependent aspartate aminotransferase-like (Major domain)"/>
    <property type="match status" value="1"/>
</dbReference>
<protein>
    <recommendedName>
        <fullName evidence="4">Acetylornithine transaminase</fullName>
    </recommendedName>
</protein>
<dbReference type="CDD" id="cd00610">
    <property type="entry name" value="OAT_like"/>
    <property type="match status" value="1"/>
</dbReference>
<dbReference type="PANTHER" id="PTHR11986:SF113">
    <property type="entry name" value="SUCCINYLORNITHINE TRANSAMINASE"/>
    <property type="match status" value="1"/>
</dbReference>
<dbReference type="Gene3D" id="3.90.1150.10">
    <property type="entry name" value="Aspartate Aminotransferase, domain 1"/>
    <property type="match status" value="1"/>
</dbReference>
<dbReference type="GO" id="GO:0030170">
    <property type="term" value="F:pyridoxal phosphate binding"/>
    <property type="evidence" value="ECO:0007669"/>
    <property type="project" value="InterPro"/>
</dbReference>
<dbReference type="GO" id="GO:0008483">
    <property type="term" value="F:transaminase activity"/>
    <property type="evidence" value="ECO:0007669"/>
    <property type="project" value="InterPro"/>
</dbReference>
<sequence length="320" mass="36045">MNQNVSSYIMPTYGERTLEFKQGNGLYLFSTENKRYLDFGSGIAVNSLGHCHPKLVKALQDQALKLWHTSNLYYSSQQEEYAKILCQNSFAEKIFFTNSGAEAIEAGLKVIRSFHYYHKNLKRKNIITFEGAFHGRTFAALSAQQNKKYSKEFEPMLPGFVKIPFNDFEIVKRTVDENTSAIMLEPVQGEGGIRPADLKFLEKVRKLCDEKNVLFFLDEIQCGFGRSGKLFAYEWANFEPDVMATAKGIASGFPLGACMSTNEACIGMTKGTHGSTYGGNPLAISVGKEVIKIILEKDFLVNVDKVAKYLWNKLKKLEKT</sequence>
<proteinExistence type="predicted"/>
<dbReference type="Pfam" id="PF00202">
    <property type="entry name" value="Aminotran_3"/>
    <property type="match status" value="1"/>
</dbReference>
<accession>A0A382GJ67</accession>
<evidence type="ECO:0000256" key="2">
    <source>
        <dbReference type="ARBA" id="ARBA00022898"/>
    </source>
</evidence>
<evidence type="ECO:0008006" key="4">
    <source>
        <dbReference type="Google" id="ProtNLM"/>
    </source>
</evidence>
<dbReference type="SUPFAM" id="SSF53383">
    <property type="entry name" value="PLP-dependent transferases"/>
    <property type="match status" value="1"/>
</dbReference>
<keyword evidence="2" id="KW-0663">Pyridoxal phosphate</keyword>
<name>A0A382GJ67_9ZZZZ</name>
<dbReference type="EMBL" id="UINC01055664">
    <property type="protein sequence ID" value="SVB74805.1"/>
    <property type="molecule type" value="Genomic_DNA"/>
</dbReference>
<dbReference type="GO" id="GO:0042802">
    <property type="term" value="F:identical protein binding"/>
    <property type="evidence" value="ECO:0007669"/>
    <property type="project" value="TreeGrafter"/>
</dbReference>
<dbReference type="NCBIfam" id="NF002325">
    <property type="entry name" value="PRK01278.1"/>
    <property type="match status" value="1"/>
</dbReference>
<evidence type="ECO:0000256" key="1">
    <source>
        <dbReference type="ARBA" id="ARBA00001933"/>
    </source>
</evidence>
<reference evidence="3" key="1">
    <citation type="submission" date="2018-05" db="EMBL/GenBank/DDBJ databases">
        <authorList>
            <person name="Lanie J.A."/>
            <person name="Ng W.-L."/>
            <person name="Kazmierczak K.M."/>
            <person name="Andrzejewski T.M."/>
            <person name="Davidsen T.M."/>
            <person name="Wayne K.J."/>
            <person name="Tettelin H."/>
            <person name="Glass J.I."/>
            <person name="Rusch D."/>
            <person name="Podicherti R."/>
            <person name="Tsui H.-C.T."/>
            <person name="Winkler M.E."/>
        </authorList>
    </citation>
    <scope>NUCLEOTIDE SEQUENCE</scope>
</reference>